<feature type="transmembrane region" description="Helical" evidence="1">
    <location>
        <begin position="69"/>
        <end position="89"/>
    </location>
</feature>
<feature type="transmembrane region" description="Helical" evidence="1">
    <location>
        <begin position="34"/>
        <end position="57"/>
    </location>
</feature>
<evidence type="ECO:0000259" key="4">
    <source>
        <dbReference type="PROSITE" id="PS50924"/>
    </source>
</evidence>
<dbReference type="Gene3D" id="3.20.20.450">
    <property type="entry name" value="EAL domain"/>
    <property type="match status" value="1"/>
</dbReference>
<feature type="domain" description="GGDEF" evidence="3">
    <location>
        <begin position="273"/>
        <end position="405"/>
    </location>
</feature>
<keyword evidence="1" id="KW-0472">Membrane</keyword>
<dbReference type="SUPFAM" id="SSF141868">
    <property type="entry name" value="EAL domain-like"/>
    <property type="match status" value="1"/>
</dbReference>
<dbReference type="Proteomes" id="UP000678276">
    <property type="component" value="Unassembled WGS sequence"/>
</dbReference>
<dbReference type="PROSITE" id="PS50883">
    <property type="entry name" value="EAL"/>
    <property type="match status" value="1"/>
</dbReference>
<accession>A0ABS4BD63</accession>
<dbReference type="CDD" id="cd01948">
    <property type="entry name" value="EAL"/>
    <property type="match status" value="1"/>
</dbReference>
<dbReference type="InterPro" id="IPR029787">
    <property type="entry name" value="Nucleotide_cyclase"/>
</dbReference>
<evidence type="ECO:0000313" key="5">
    <source>
        <dbReference type="EMBL" id="MBP0614685.1"/>
    </source>
</evidence>
<feature type="transmembrane region" description="Helical" evidence="1">
    <location>
        <begin position="96"/>
        <end position="119"/>
    </location>
</feature>
<keyword evidence="6" id="KW-1185">Reference proteome</keyword>
<name>A0ABS4BD63_9HYPH</name>
<comment type="caution">
    <text evidence="5">The sequence shown here is derived from an EMBL/GenBank/DDBJ whole genome shotgun (WGS) entry which is preliminary data.</text>
</comment>
<evidence type="ECO:0000259" key="3">
    <source>
        <dbReference type="PROSITE" id="PS50887"/>
    </source>
</evidence>
<dbReference type="SMART" id="SM00052">
    <property type="entry name" value="EAL"/>
    <property type="match status" value="1"/>
</dbReference>
<dbReference type="PROSITE" id="PS50887">
    <property type="entry name" value="GGDEF"/>
    <property type="match status" value="1"/>
</dbReference>
<evidence type="ECO:0000256" key="1">
    <source>
        <dbReference type="PROSITE-ProRule" id="PRU00244"/>
    </source>
</evidence>
<dbReference type="InterPro" id="IPR035919">
    <property type="entry name" value="EAL_sf"/>
</dbReference>
<proteinExistence type="predicted"/>
<evidence type="ECO:0000259" key="2">
    <source>
        <dbReference type="PROSITE" id="PS50883"/>
    </source>
</evidence>
<feature type="domain" description="MHYT" evidence="4">
    <location>
        <begin position="1"/>
        <end position="189"/>
    </location>
</feature>
<keyword evidence="1" id="KW-1133">Transmembrane helix</keyword>
<dbReference type="InterPro" id="IPR052155">
    <property type="entry name" value="Biofilm_reg_signaling"/>
</dbReference>
<reference evidence="5 6" key="1">
    <citation type="submission" date="2021-04" db="EMBL/GenBank/DDBJ databases">
        <title>Whole genome sequence of Jiella sp. KSK16Y-1.</title>
        <authorList>
            <person name="Tuo L."/>
        </authorList>
    </citation>
    <scope>NUCLEOTIDE SEQUENCE [LARGE SCALE GENOMIC DNA]</scope>
    <source>
        <strain evidence="5 6">KSK16Y-1</strain>
    </source>
</reference>
<dbReference type="RefSeq" id="WP_209593112.1">
    <property type="nucleotide sequence ID" value="NZ_JAGJCF010000002.1"/>
</dbReference>
<evidence type="ECO:0000313" key="6">
    <source>
        <dbReference type="Proteomes" id="UP000678276"/>
    </source>
</evidence>
<feature type="transmembrane region" description="Helical" evidence="1">
    <location>
        <begin position="131"/>
        <end position="151"/>
    </location>
</feature>
<dbReference type="Pfam" id="PF00990">
    <property type="entry name" value="GGDEF"/>
    <property type="match status" value="1"/>
</dbReference>
<dbReference type="InterPro" id="IPR000160">
    <property type="entry name" value="GGDEF_dom"/>
</dbReference>
<feature type="transmembrane region" description="Helical" evidence="1">
    <location>
        <begin position="202"/>
        <end position="222"/>
    </location>
</feature>
<dbReference type="PROSITE" id="PS50924">
    <property type="entry name" value="MHYT"/>
    <property type="match status" value="1"/>
</dbReference>
<dbReference type="CDD" id="cd01949">
    <property type="entry name" value="GGDEF"/>
    <property type="match status" value="1"/>
</dbReference>
<gene>
    <name evidence="5" type="ORF">J6595_03735</name>
</gene>
<dbReference type="SUPFAM" id="SSF55073">
    <property type="entry name" value="Nucleotide cyclase"/>
    <property type="match status" value="1"/>
</dbReference>
<keyword evidence="1" id="KW-0812">Transmembrane</keyword>
<dbReference type="NCBIfam" id="TIGR00254">
    <property type="entry name" value="GGDEF"/>
    <property type="match status" value="1"/>
</dbReference>
<feature type="domain" description="EAL" evidence="2">
    <location>
        <begin position="414"/>
        <end position="664"/>
    </location>
</feature>
<protein>
    <submittedName>
        <fullName evidence="5">EAL domain-containing protein</fullName>
    </submittedName>
</protein>
<sequence>MTALAAVMCAIGSAITVRLWTRTLQATGRMRIDWAFLTSVTAGAAIWATHFIAMLGYDPPAAATFDPQLTIISILIAILGTGIGFYLSAMRRKGMAWLLGGSTIGLSIAAMHYVGMFAYRVDGIVTWNDGYIALSLAGSIGLSLVATKFVLASLDEGRDRRATRLLSIGFLIAAIVTLHFTGMTAFHVSPIAGFSAGADSEAFGAMALAIATAALIIVFTGLSSHLIDNDTRAAQQRELEHIANHDELTGLWNRRRFSAGLAEAFETREAGIDPLFLVMIDLDRFKSVNDTLGHGFGDRVLEMVANRLRKIVGRERRIARIGGDEFAILVTDATEEDVADLCRCLVEVMSRAVVVDGHVIEMGTSIGAAQAFRDGASRDELVQNADIALYAAKAEGRCCFRFYVSEMSQNVQLRRTLETDLRRALGRGELAVQYQPQVDAKTGAYTGAEALLRWYHPEKGLIPPTDFIPLAEEIGLINAIGTWVLRQACLEATNWPRHMGVAVNLSPVQIMDRRLLRSIKTILSETGLDPKRLELEITETALLGNDEQALATLSAISDFGVAIALDDFGTGYSSLSYLHRFPIDRIKIDRSFLQSIPEDSDSATIVQAITRLGANLGMKVTAEGIETEVQQRFASNAGCDTLQGYFFSRPVTSAQLMSVLETTLRAGAA</sequence>
<dbReference type="PANTHER" id="PTHR44757:SF10">
    <property type="entry name" value="MEMBRANE PROTEIN"/>
    <property type="match status" value="1"/>
</dbReference>
<dbReference type="SMART" id="SM00267">
    <property type="entry name" value="GGDEF"/>
    <property type="match status" value="1"/>
</dbReference>
<dbReference type="EMBL" id="JAGJCF010000002">
    <property type="protein sequence ID" value="MBP0614685.1"/>
    <property type="molecule type" value="Genomic_DNA"/>
</dbReference>
<dbReference type="InterPro" id="IPR043128">
    <property type="entry name" value="Rev_trsase/Diguanyl_cyclase"/>
</dbReference>
<dbReference type="Pfam" id="PF03707">
    <property type="entry name" value="MHYT"/>
    <property type="match status" value="2"/>
</dbReference>
<organism evidence="5 6">
    <name type="scientific">Jiella mangrovi</name>
    <dbReference type="NCBI Taxonomy" id="2821407"/>
    <lineage>
        <taxon>Bacteria</taxon>
        <taxon>Pseudomonadati</taxon>
        <taxon>Pseudomonadota</taxon>
        <taxon>Alphaproteobacteria</taxon>
        <taxon>Hyphomicrobiales</taxon>
        <taxon>Aurantimonadaceae</taxon>
        <taxon>Jiella</taxon>
    </lineage>
</organism>
<dbReference type="Pfam" id="PF00563">
    <property type="entry name" value="EAL"/>
    <property type="match status" value="1"/>
</dbReference>
<feature type="transmembrane region" description="Helical" evidence="1">
    <location>
        <begin position="163"/>
        <end position="182"/>
    </location>
</feature>
<dbReference type="InterPro" id="IPR001633">
    <property type="entry name" value="EAL_dom"/>
</dbReference>
<dbReference type="InterPro" id="IPR005330">
    <property type="entry name" value="MHYT_dom"/>
</dbReference>
<dbReference type="Gene3D" id="3.30.70.270">
    <property type="match status" value="1"/>
</dbReference>
<dbReference type="PANTHER" id="PTHR44757">
    <property type="entry name" value="DIGUANYLATE CYCLASE DGCP"/>
    <property type="match status" value="1"/>
</dbReference>